<dbReference type="EMBL" id="JAOPKZ010000001">
    <property type="protein sequence ID" value="MCU5745265.1"/>
    <property type="molecule type" value="Genomic_DNA"/>
</dbReference>
<comment type="function">
    <text evidence="5">Part of the twin-arginine translocation (Tat) system that transports large folded proteins containing a characteristic twin-arginine motif in their signal peptide across membranes.</text>
</comment>
<dbReference type="NCBIfam" id="TIGR00945">
    <property type="entry name" value="tatC"/>
    <property type="match status" value="1"/>
</dbReference>
<keyword evidence="4 5" id="KW-0472">Membrane</keyword>
<evidence type="ECO:0000256" key="5">
    <source>
        <dbReference type="HAMAP-Rule" id="MF_00902"/>
    </source>
</evidence>
<comment type="subunit">
    <text evidence="5">Forms a complex with TatA.</text>
</comment>
<feature type="transmembrane region" description="Helical" evidence="5">
    <location>
        <begin position="55"/>
        <end position="80"/>
    </location>
</feature>
<keyword evidence="2 5" id="KW-0812">Transmembrane</keyword>
<keyword evidence="5" id="KW-0653">Protein transport</keyword>
<evidence type="ECO:0000256" key="4">
    <source>
        <dbReference type="ARBA" id="ARBA00023136"/>
    </source>
</evidence>
<comment type="similarity">
    <text evidence="5">Belongs to the TatC family.</text>
</comment>
<keyword evidence="7" id="KW-1185">Reference proteome</keyword>
<comment type="caution">
    <text evidence="5">Lacks conserved residue(s) required for the propagation of feature annotation.</text>
</comment>
<evidence type="ECO:0000313" key="6">
    <source>
        <dbReference type="EMBL" id="MCU5745265.1"/>
    </source>
</evidence>
<gene>
    <name evidence="5 6" type="primary">tatC</name>
    <name evidence="6" type="ORF">N9R04_00835</name>
</gene>
<organism evidence="6 7">
    <name type="scientific">Staphylococcus marylandisciuri</name>
    <dbReference type="NCBI Taxonomy" id="2981529"/>
    <lineage>
        <taxon>Bacteria</taxon>
        <taxon>Bacillati</taxon>
        <taxon>Bacillota</taxon>
        <taxon>Bacilli</taxon>
        <taxon>Bacillales</taxon>
        <taxon>Staphylococcaceae</taxon>
        <taxon>Staphylococcus</taxon>
    </lineage>
</organism>
<accession>A0ABT2QMT0</accession>
<protein>
    <recommendedName>
        <fullName evidence="5">Sec-independent protein translocase protein TatC</fullName>
    </recommendedName>
</protein>
<sequence>MEELRQRLIVIAGTLVIVIVILYLLSNWWLPHVLHFILPPSIDLHAFGVTELIQIYIKVIFFISLCVCTPVIFYHIWAFIIPGLEGKERYYILKYGVASLILFIIGVLCAFFIVYPYIINWANNLSHIMHVQPLIGLKQYLNELIRWLLTFGVLFQLPVLFKGLAYFQIIDVYQLKHYRKYVYFFSFVLASLIAPPDIIMNLILTLPIILLFEISMVWVKWTRPKHNA</sequence>
<keyword evidence="5" id="KW-0811">Translocation</keyword>
<comment type="subcellular location">
    <subcellularLocation>
        <location evidence="5">Cell membrane</location>
        <topology evidence="5">Multi-pass membrane protein</topology>
    </subcellularLocation>
    <subcellularLocation>
        <location evidence="1">Membrane</location>
        <topology evidence="1">Multi-pass membrane protein</topology>
    </subcellularLocation>
</comment>
<dbReference type="RefSeq" id="WP_262853716.1">
    <property type="nucleotide sequence ID" value="NZ_JAOPKZ010000001.1"/>
</dbReference>
<name>A0ABT2QMT0_9STAP</name>
<evidence type="ECO:0000313" key="7">
    <source>
        <dbReference type="Proteomes" id="UP001209553"/>
    </source>
</evidence>
<comment type="caution">
    <text evidence="6">The sequence shown here is derived from an EMBL/GenBank/DDBJ whole genome shotgun (WGS) entry which is preliminary data.</text>
</comment>
<feature type="transmembrane region" description="Helical" evidence="5">
    <location>
        <begin position="144"/>
        <end position="166"/>
    </location>
</feature>
<keyword evidence="5" id="KW-0813">Transport</keyword>
<proteinExistence type="inferred from homology"/>
<evidence type="ECO:0000256" key="3">
    <source>
        <dbReference type="ARBA" id="ARBA00022989"/>
    </source>
</evidence>
<dbReference type="Pfam" id="PF00902">
    <property type="entry name" value="TatC"/>
    <property type="match status" value="1"/>
</dbReference>
<dbReference type="Proteomes" id="UP001209553">
    <property type="component" value="Unassembled WGS sequence"/>
</dbReference>
<dbReference type="PANTHER" id="PTHR30371:SF0">
    <property type="entry name" value="SEC-INDEPENDENT PROTEIN TRANSLOCASE PROTEIN TATC, CHLOROPLASTIC-RELATED"/>
    <property type="match status" value="1"/>
</dbReference>
<evidence type="ECO:0000256" key="2">
    <source>
        <dbReference type="ARBA" id="ARBA00022692"/>
    </source>
</evidence>
<keyword evidence="3 5" id="KW-1133">Transmembrane helix</keyword>
<keyword evidence="5" id="KW-1003">Cell membrane</keyword>
<dbReference type="InterPro" id="IPR002033">
    <property type="entry name" value="TatC"/>
</dbReference>
<evidence type="ECO:0000256" key="1">
    <source>
        <dbReference type="ARBA" id="ARBA00004141"/>
    </source>
</evidence>
<dbReference type="PRINTS" id="PR01840">
    <property type="entry name" value="TATCFAMILY"/>
</dbReference>
<dbReference type="HAMAP" id="MF_00902">
    <property type="entry name" value="TatC"/>
    <property type="match status" value="1"/>
</dbReference>
<feature type="transmembrane region" description="Helical" evidence="5">
    <location>
        <begin position="92"/>
        <end position="119"/>
    </location>
</feature>
<dbReference type="PANTHER" id="PTHR30371">
    <property type="entry name" value="SEC-INDEPENDENT PROTEIN TRANSLOCASE PROTEIN TATC"/>
    <property type="match status" value="1"/>
</dbReference>
<feature type="transmembrane region" description="Helical" evidence="5">
    <location>
        <begin position="7"/>
        <end position="30"/>
    </location>
</feature>
<reference evidence="6 7" key="1">
    <citation type="journal article" date="2023" name="Int. J. Syst. Evol. Microbiol.">
        <title>Streptococcus sciuri sp. nov., Staphylococcus marylandisciuri sp. nov. and Staphylococcus americanisciuri sp. nov., isolated from faeces of eastern grey squirrel (Sciurus carolinensis).</title>
        <authorList>
            <person name="Volokhov D.V."/>
            <person name="Zagorodnyaya T.A."/>
            <person name="Furtak V.A."/>
            <person name="Nattanmai G."/>
            <person name="Randall L."/>
            <person name="Jose S."/>
            <person name="Gao Y."/>
            <person name="Eisenberg T."/>
            <person name="Delmonte P."/>
            <person name="Blom J."/>
            <person name="Mitchell K.K."/>
        </authorList>
    </citation>
    <scope>NUCLEOTIDE SEQUENCE [LARGE SCALE GENOMIC DNA]</scope>
    <source>
        <strain evidence="6 7">SQ8-PEA</strain>
    </source>
</reference>